<protein>
    <submittedName>
        <fullName evidence="2">Putative RecB family nuclease</fullName>
    </submittedName>
</protein>
<feature type="domain" description="YprB ribonuclease H-like" evidence="1">
    <location>
        <begin position="469"/>
        <end position="553"/>
    </location>
</feature>
<evidence type="ECO:0000313" key="2">
    <source>
        <dbReference type="EMBL" id="TCP54095.1"/>
    </source>
</evidence>
<dbReference type="Proteomes" id="UP000294911">
    <property type="component" value="Unassembled WGS sequence"/>
</dbReference>
<gene>
    <name evidence="2" type="ORF">EV191_103136</name>
</gene>
<dbReference type="InterPro" id="IPR019993">
    <property type="entry name" value="RecB_nuclease_TM0106_put"/>
</dbReference>
<evidence type="ECO:0000259" key="1">
    <source>
        <dbReference type="Pfam" id="PF13482"/>
    </source>
</evidence>
<dbReference type="EMBL" id="SLXQ01000003">
    <property type="protein sequence ID" value="TCP54095.1"/>
    <property type="molecule type" value="Genomic_DNA"/>
</dbReference>
<organism evidence="2 3">
    <name type="scientific">Tamaricihabitans halophyticus</name>
    <dbReference type="NCBI Taxonomy" id="1262583"/>
    <lineage>
        <taxon>Bacteria</taxon>
        <taxon>Bacillati</taxon>
        <taxon>Actinomycetota</taxon>
        <taxon>Actinomycetes</taxon>
        <taxon>Pseudonocardiales</taxon>
        <taxon>Pseudonocardiaceae</taxon>
        <taxon>Tamaricihabitans</taxon>
    </lineage>
</organism>
<keyword evidence="3" id="KW-1185">Reference proteome</keyword>
<comment type="caution">
    <text evidence="2">The sequence shown here is derived from an EMBL/GenBank/DDBJ whole genome shotgun (WGS) entry which is preliminary data.</text>
</comment>
<evidence type="ECO:0000313" key="3">
    <source>
        <dbReference type="Proteomes" id="UP000294911"/>
    </source>
</evidence>
<name>A0A4R2R3Y6_9PSEU</name>
<dbReference type="AlphaFoldDB" id="A0A4R2R3Y6"/>
<proteinExistence type="predicted"/>
<sequence>MLSIMGTLRLAGGKVVGDGSYSLAVNSEVLLDAGAVTRCRRRVHLEHDQTMVDVELAPPDPAGEQRKADAAAHRRSVADELAAGREGWVEIPSARPAERARATLAALAEGVPYIWGGLLPADREDGRKGGAELLLRTEHGYVPLIVVRHKVSDPGEGANTSSLADLHPDKAGVDAQRKVRPQPRDQLRLAHLYRMLEACGYAERGRGVGGAIGQERDAVIWHDLTANTWPGDRCALDEYDARFADRIAIANAAVTQAQALAQPSRVVECRRCPWWPVCSADLRASRDVSLVVRGEDASELRAVGVSTVDALATVDPDAPDAPALSGLALHDAVALARAWLHDLTVVRKVEEVAVPRADVEVDVDMESFGDGGAYLWGCLLSGVDIGVPHGYHAFATWEPVPTPDEGRSFAEFWAWLTGVRSRTAARGLSFRAYCYNEMAENRWMLSSAERFADQAGVPSKAAINQFIRSAEWVDLFRSVNDQFLCAHGKGLKVVAPVAGFAWRDAEAGGENSMRWYRDAVGMDGDSPAAAQRERLLQYNEDDVRATFALREWMDSPEVHNIPYVRDL</sequence>
<dbReference type="InterPro" id="IPR038720">
    <property type="entry name" value="YprB_RNase_H-like_dom"/>
</dbReference>
<dbReference type="NCBIfam" id="TIGR03491">
    <property type="entry name" value="TM0106 family RecB-like putative nuclease"/>
    <property type="match status" value="1"/>
</dbReference>
<accession>A0A4R2R3Y6</accession>
<dbReference type="Pfam" id="PF13482">
    <property type="entry name" value="RNase_H_2"/>
    <property type="match status" value="1"/>
</dbReference>
<reference evidence="2 3" key="1">
    <citation type="submission" date="2019-03" db="EMBL/GenBank/DDBJ databases">
        <title>Genomic Encyclopedia of Type Strains, Phase IV (KMG-IV): sequencing the most valuable type-strain genomes for metagenomic binning, comparative biology and taxonomic classification.</title>
        <authorList>
            <person name="Goeker M."/>
        </authorList>
    </citation>
    <scope>NUCLEOTIDE SEQUENCE [LARGE SCALE GENOMIC DNA]</scope>
    <source>
        <strain evidence="2 3">DSM 45765</strain>
    </source>
</reference>